<reference evidence="13" key="1">
    <citation type="journal article" date="2011" name="Genome Res.">
        <title>Phylogeny-wide analysis of social amoeba genomes highlights ancient origins for complex intercellular communication.</title>
        <authorList>
            <person name="Heidel A.J."/>
            <person name="Lawal H.M."/>
            <person name="Felder M."/>
            <person name="Schilde C."/>
            <person name="Helps N.R."/>
            <person name="Tunggal B."/>
            <person name="Rivero F."/>
            <person name="John U."/>
            <person name="Schleicher M."/>
            <person name="Eichinger L."/>
            <person name="Platzer M."/>
            <person name="Noegel A.A."/>
            <person name="Schaap P."/>
            <person name="Gloeckner G."/>
        </authorList>
    </citation>
    <scope>NUCLEOTIDE SEQUENCE [LARGE SCALE GENOMIC DNA]</scope>
    <source>
        <strain evidence="13">SH3</strain>
    </source>
</reference>
<keyword evidence="13" id="KW-1185">Reference proteome</keyword>
<keyword evidence="4" id="KW-0479">Metal-binding</keyword>
<accession>F4PTY3</accession>
<evidence type="ECO:0000313" key="12">
    <source>
        <dbReference type="EMBL" id="EGG21751.1"/>
    </source>
</evidence>
<protein>
    <recommendedName>
        <fullName evidence="2">ribose-phosphate diphosphokinase</fullName>
        <ecNumber evidence="2">2.7.6.1</ecNumber>
    </recommendedName>
</protein>
<keyword evidence="6" id="KW-0547">Nucleotide-binding</keyword>
<dbReference type="OrthoDB" id="18100at2759"/>
<evidence type="ECO:0000259" key="10">
    <source>
        <dbReference type="Pfam" id="PF13793"/>
    </source>
</evidence>
<dbReference type="GO" id="GO:0005737">
    <property type="term" value="C:cytoplasm"/>
    <property type="evidence" value="ECO:0007669"/>
    <property type="project" value="TreeGrafter"/>
</dbReference>
<dbReference type="Pfam" id="PF13793">
    <property type="entry name" value="Pribosyltran_N"/>
    <property type="match status" value="1"/>
</dbReference>
<proteinExistence type="inferred from homology"/>
<dbReference type="GO" id="GO:0009156">
    <property type="term" value="P:ribonucleoside monophosphate biosynthetic process"/>
    <property type="evidence" value="ECO:0007669"/>
    <property type="project" value="InterPro"/>
</dbReference>
<keyword evidence="9" id="KW-0460">Magnesium</keyword>
<dbReference type="RefSeq" id="XP_004359601.1">
    <property type="nucleotide sequence ID" value="XM_004359544.1"/>
</dbReference>
<dbReference type="Pfam" id="PF14572">
    <property type="entry name" value="Pribosyl_synth"/>
    <property type="match status" value="1"/>
</dbReference>
<dbReference type="PANTHER" id="PTHR10210">
    <property type="entry name" value="RIBOSE-PHOSPHATE DIPHOSPHOKINASE FAMILY MEMBER"/>
    <property type="match status" value="1"/>
</dbReference>
<dbReference type="KEGG" id="dfa:DFA_01637"/>
<dbReference type="PANTHER" id="PTHR10210:SF115">
    <property type="entry name" value="RIBOSE-PHOSPHATE PYROPHOSPHOKINASE A"/>
    <property type="match status" value="1"/>
</dbReference>
<comment type="similarity">
    <text evidence="1">Belongs to the ribose-phosphate pyrophosphokinase family.</text>
</comment>
<evidence type="ECO:0000256" key="5">
    <source>
        <dbReference type="ARBA" id="ARBA00022727"/>
    </source>
</evidence>
<dbReference type="Proteomes" id="UP000007797">
    <property type="component" value="Unassembled WGS sequence"/>
</dbReference>
<evidence type="ECO:0000256" key="2">
    <source>
        <dbReference type="ARBA" id="ARBA00013247"/>
    </source>
</evidence>
<evidence type="ECO:0000259" key="11">
    <source>
        <dbReference type="Pfam" id="PF25483"/>
    </source>
</evidence>
<dbReference type="FunFam" id="3.40.50.2020:FF:000005">
    <property type="entry name" value="Ribose-phosphate pyrophosphokinase 1"/>
    <property type="match status" value="1"/>
</dbReference>
<keyword evidence="8" id="KW-0067">ATP-binding</keyword>
<keyword evidence="5" id="KW-0545">Nucleotide biosynthesis</keyword>
<dbReference type="GO" id="GO:0005524">
    <property type="term" value="F:ATP binding"/>
    <property type="evidence" value="ECO:0007669"/>
    <property type="project" value="UniProtKB-KW"/>
</dbReference>
<dbReference type="InterPro" id="IPR000842">
    <property type="entry name" value="PRib_PP_synth_CS"/>
</dbReference>
<keyword evidence="7" id="KW-0418">Kinase</keyword>
<keyword evidence="3" id="KW-0808">Transferase</keyword>
<dbReference type="PROSITE" id="PS00114">
    <property type="entry name" value="PRPP_SYNTHASE"/>
    <property type="match status" value="1"/>
</dbReference>
<dbReference type="NCBIfam" id="TIGR01251">
    <property type="entry name" value="ribP_PPkin"/>
    <property type="match status" value="1"/>
</dbReference>
<dbReference type="STRING" id="1054147.F4PTY3"/>
<dbReference type="NCBIfam" id="NF002320">
    <property type="entry name" value="PRK01259.1"/>
    <property type="match status" value="1"/>
</dbReference>
<evidence type="ECO:0000256" key="1">
    <source>
        <dbReference type="ARBA" id="ARBA00006478"/>
    </source>
</evidence>
<dbReference type="SMART" id="SM01400">
    <property type="entry name" value="Pribosyltran_N"/>
    <property type="match status" value="1"/>
</dbReference>
<dbReference type="EMBL" id="GL883010">
    <property type="protein sequence ID" value="EGG21751.1"/>
    <property type="molecule type" value="Genomic_DNA"/>
</dbReference>
<dbReference type="InterPro" id="IPR029057">
    <property type="entry name" value="PRTase-like"/>
</dbReference>
<dbReference type="InterPro" id="IPR005946">
    <property type="entry name" value="Rib-P_diPkinase"/>
</dbReference>
<dbReference type="GO" id="GO:0016301">
    <property type="term" value="F:kinase activity"/>
    <property type="evidence" value="ECO:0007669"/>
    <property type="project" value="UniProtKB-KW"/>
</dbReference>
<dbReference type="GO" id="GO:0006164">
    <property type="term" value="P:purine nucleotide biosynthetic process"/>
    <property type="evidence" value="ECO:0007669"/>
    <property type="project" value="TreeGrafter"/>
</dbReference>
<dbReference type="GO" id="GO:0002189">
    <property type="term" value="C:ribose phosphate diphosphokinase complex"/>
    <property type="evidence" value="ECO:0007669"/>
    <property type="project" value="TreeGrafter"/>
</dbReference>
<evidence type="ECO:0000256" key="3">
    <source>
        <dbReference type="ARBA" id="ARBA00022679"/>
    </source>
</evidence>
<evidence type="ECO:0000256" key="4">
    <source>
        <dbReference type="ARBA" id="ARBA00022723"/>
    </source>
</evidence>
<evidence type="ECO:0000313" key="13">
    <source>
        <dbReference type="Proteomes" id="UP000007797"/>
    </source>
</evidence>
<dbReference type="GO" id="GO:0004749">
    <property type="term" value="F:ribose phosphate diphosphokinase activity"/>
    <property type="evidence" value="ECO:0007669"/>
    <property type="project" value="UniProtKB-EC"/>
</dbReference>
<gene>
    <name evidence="12" type="ORF">DFA_01637</name>
</gene>
<evidence type="ECO:0000256" key="7">
    <source>
        <dbReference type="ARBA" id="ARBA00022777"/>
    </source>
</evidence>
<dbReference type="Pfam" id="PF25483">
    <property type="entry name" value="DUF7906"/>
    <property type="match status" value="1"/>
</dbReference>
<dbReference type="OMA" id="LDWKLIE"/>
<dbReference type="EC" id="2.7.6.1" evidence="2"/>
<dbReference type="SUPFAM" id="SSF53271">
    <property type="entry name" value="PRTase-like"/>
    <property type="match status" value="1"/>
</dbReference>
<dbReference type="GO" id="GO:0000287">
    <property type="term" value="F:magnesium ion binding"/>
    <property type="evidence" value="ECO:0007669"/>
    <property type="project" value="InterPro"/>
</dbReference>
<evidence type="ECO:0000256" key="6">
    <source>
        <dbReference type="ARBA" id="ARBA00022741"/>
    </source>
</evidence>
<dbReference type="Gene3D" id="3.40.50.2020">
    <property type="match status" value="2"/>
</dbReference>
<dbReference type="InterPro" id="IPR029099">
    <property type="entry name" value="Pribosyltran_N"/>
</dbReference>
<name>F4PTY3_CACFS</name>
<feature type="domain" description="DUF7906" evidence="11">
    <location>
        <begin position="289"/>
        <end position="569"/>
    </location>
</feature>
<dbReference type="CDD" id="cd06223">
    <property type="entry name" value="PRTases_typeI"/>
    <property type="match status" value="1"/>
</dbReference>
<sequence length="921" mass="103756">MADAIRRASAHRITAVIPVFGYARQDKKDKSRAPITGKLVANLIETAGIDRVITMDLHASQIQGFFNIPVDNLYAEPQIIKYIRKNIPGEKVIVSPDAGGVKRAKLISDKLDAELAIIHKERKKANEVSGMILVGDVKDKVALIVDDMADTCGTLVSACEMLIAKGATRVYALVTHGVLSGDAIKRLNESSLTELVITNTIPHADKAANCSKLKTINIAHTLAEAIRRTHHGESISSLFSDTKLLIIVSILLLISLVLSDSGRVYGHGDNDDDHIQKDTFSESFKFQHPVHINVKLIGFATSSIKDLSNLLDKSIENSNNPIILDNFIKVPFIEQKYVYTVSQVGDQVKDDIQQQVKKYISGINVNINNNNNGNDQQVEINNLFKKKDAMVVPFNLVDEIIYRDYISTSDISTNPTIYVINTATDIKEKYTYSQLTAEQIAQLAQSYLNAGTVDERKQILQENATNLYCTTKVWQSSAPLQKYNEQANAVMEDIQASPGSGRYVWIDLSADMQSFGPLTKGTGTFMPDMLPTSRFSNTGSPNNLARMDPATLLNLATFIQKTTHMLFTPPVLRFINYEWDQLEIRLIMVHDHQVNLLEEEQFDWEEIKNQVKRIPLLPTQSITFSKNSISLLDNVYAAQAKQNSLRVHHSGSKGTQSYLDSKELHHWLIKHNLMFIPDIDTRFSRLVIPVFLFDISFTSLLLLDRTHQAVSFPDMVIAIQTQGGYTPTDNQCDQKMTYINPSDATRPVLSSILSTIWGIPPTFTTLSKNLDVDNNYLWSLGNTPYSAFSTRKQISFSQSDAAIRNYMYSYLADSLNHLQSVFHHLDEEESSWEDFNQYNSDIKSIQELNSLITDSLKEIGNHLSYHRYHFAHESITELESLTYNLSILIRDNHDSKKHTYLDCQSSVLIWPEVLMTTITCY</sequence>
<dbReference type="AlphaFoldDB" id="F4PTY3"/>
<feature type="domain" description="Ribose-phosphate pyrophosphokinase N-terminal" evidence="10">
    <location>
        <begin position="1"/>
        <end position="48"/>
    </location>
</feature>
<organism evidence="12 13">
    <name type="scientific">Cavenderia fasciculata</name>
    <name type="common">Slime mold</name>
    <name type="synonym">Dictyostelium fasciculatum</name>
    <dbReference type="NCBI Taxonomy" id="261658"/>
    <lineage>
        <taxon>Eukaryota</taxon>
        <taxon>Amoebozoa</taxon>
        <taxon>Evosea</taxon>
        <taxon>Eumycetozoa</taxon>
        <taxon>Dictyostelia</taxon>
        <taxon>Acytosteliales</taxon>
        <taxon>Cavenderiaceae</taxon>
        <taxon>Cavenderia</taxon>
    </lineage>
</organism>
<dbReference type="InterPro" id="IPR057228">
    <property type="entry name" value="DUF7906"/>
</dbReference>
<dbReference type="GO" id="GO:0006015">
    <property type="term" value="P:5-phosphoribose 1-diphosphate biosynthetic process"/>
    <property type="evidence" value="ECO:0007669"/>
    <property type="project" value="TreeGrafter"/>
</dbReference>
<dbReference type="InterPro" id="IPR000836">
    <property type="entry name" value="PRTase_dom"/>
</dbReference>
<dbReference type="GeneID" id="14873339"/>
<evidence type="ECO:0000256" key="9">
    <source>
        <dbReference type="ARBA" id="ARBA00022842"/>
    </source>
</evidence>
<evidence type="ECO:0000256" key="8">
    <source>
        <dbReference type="ARBA" id="ARBA00022840"/>
    </source>
</evidence>